<proteinExistence type="predicted"/>
<reference evidence="1" key="1">
    <citation type="submission" date="2020-10" db="EMBL/GenBank/DDBJ databases">
        <authorList>
            <person name="Gilroy R."/>
        </authorList>
    </citation>
    <scope>NUCLEOTIDE SEQUENCE</scope>
    <source>
        <strain evidence="1">2889</strain>
    </source>
</reference>
<dbReference type="AlphaFoldDB" id="A0A9D9DTB9"/>
<organism evidence="1 2">
    <name type="scientific">Candidatus Pullibacteroides excrementavium</name>
    <dbReference type="NCBI Taxonomy" id="2840905"/>
    <lineage>
        <taxon>Bacteria</taxon>
        <taxon>Pseudomonadati</taxon>
        <taxon>Bacteroidota</taxon>
        <taxon>Bacteroidia</taxon>
        <taxon>Bacteroidales</taxon>
        <taxon>Candidatus Pullibacteroides</taxon>
    </lineage>
</organism>
<reference evidence="1" key="2">
    <citation type="journal article" date="2021" name="PeerJ">
        <title>Extensive microbial diversity within the chicken gut microbiome revealed by metagenomics and culture.</title>
        <authorList>
            <person name="Gilroy R."/>
            <person name="Ravi A."/>
            <person name="Getino M."/>
            <person name="Pursley I."/>
            <person name="Horton D.L."/>
            <person name="Alikhan N.F."/>
            <person name="Baker D."/>
            <person name="Gharbi K."/>
            <person name="Hall N."/>
            <person name="Watson M."/>
            <person name="Adriaenssens E.M."/>
            <person name="Foster-Nyarko E."/>
            <person name="Jarju S."/>
            <person name="Secka A."/>
            <person name="Antonio M."/>
            <person name="Oren A."/>
            <person name="Chaudhuri R.R."/>
            <person name="La Ragione R."/>
            <person name="Hildebrand F."/>
            <person name="Pallen M.J."/>
        </authorList>
    </citation>
    <scope>NUCLEOTIDE SEQUENCE</scope>
    <source>
        <strain evidence="1">2889</strain>
    </source>
</reference>
<dbReference type="EMBL" id="JADIMZ010000071">
    <property type="protein sequence ID" value="MBO8432585.1"/>
    <property type="molecule type" value="Genomic_DNA"/>
</dbReference>
<accession>A0A9D9DTB9</accession>
<protein>
    <submittedName>
        <fullName evidence="1">Uncharacterized protein</fullName>
    </submittedName>
</protein>
<evidence type="ECO:0000313" key="1">
    <source>
        <dbReference type="EMBL" id="MBO8432585.1"/>
    </source>
</evidence>
<comment type="caution">
    <text evidence="1">The sequence shown here is derived from an EMBL/GenBank/DDBJ whole genome shotgun (WGS) entry which is preliminary data.</text>
</comment>
<sequence length="229" mass="27085">MTTLLDTVKEDVCRFLDENDKLLFNERDLQMNLAIYLKERGHYDRVEVEYYIPTEILPDYKKLDPKNERLYLDIVVVKDGMYVPIELKYKTKETDLKIERFGKLCTEASDDTEKDVLKNQGAQNLGRYNFWKDVKRIELVKQKFDAVLGGVAVFVTNDTLYLKQPTKRSSNILFSMADGKHLMQKHWRTADSKLAKRYPNFEVEKEYSIQWRKKDVAPNVQLHYCTLII</sequence>
<evidence type="ECO:0000313" key="2">
    <source>
        <dbReference type="Proteomes" id="UP000823612"/>
    </source>
</evidence>
<dbReference type="Proteomes" id="UP000823612">
    <property type="component" value="Unassembled WGS sequence"/>
</dbReference>
<name>A0A9D9DTB9_9BACT</name>
<gene>
    <name evidence="1" type="ORF">IAB08_04760</name>
</gene>